<evidence type="ECO:0000313" key="3">
    <source>
        <dbReference type="Proteomes" id="UP000246078"/>
    </source>
</evidence>
<feature type="compositionally biased region" description="Basic and acidic residues" evidence="1">
    <location>
        <begin position="62"/>
        <end position="78"/>
    </location>
</feature>
<proteinExistence type="predicted"/>
<organism evidence="2 3">
    <name type="scientific">Trypanosoma cruzi</name>
    <dbReference type="NCBI Taxonomy" id="5693"/>
    <lineage>
        <taxon>Eukaryota</taxon>
        <taxon>Discoba</taxon>
        <taxon>Euglenozoa</taxon>
        <taxon>Kinetoplastea</taxon>
        <taxon>Metakinetoplastina</taxon>
        <taxon>Trypanosomatida</taxon>
        <taxon>Trypanosomatidae</taxon>
        <taxon>Trypanosoma</taxon>
        <taxon>Schizotrypanum</taxon>
    </lineage>
</organism>
<name>A0A2V2WYK8_TRYCR</name>
<dbReference type="AlphaFoldDB" id="A0A2V2WYK8"/>
<dbReference type="Proteomes" id="UP000246078">
    <property type="component" value="Unassembled WGS sequence"/>
</dbReference>
<dbReference type="VEuPathDB" id="TriTrypDB:TcCL_ESM11697"/>
<feature type="region of interest" description="Disordered" evidence="1">
    <location>
        <begin position="62"/>
        <end position="81"/>
    </location>
</feature>
<comment type="caution">
    <text evidence="2">The sequence shown here is derived from an EMBL/GenBank/DDBJ whole genome shotgun (WGS) entry which is preliminary data.</text>
</comment>
<protein>
    <submittedName>
        <fullName evidence="2">Uncharacterized protein</fullName>
    </submittedName>
</protein>
<dbReference type="VEuPathDB" id="TriTrypDB:TcG_12366"/>
<reference evidence="2 3" key="1">
    <citation type="journal article" date="2018" name="Microb. Genom.">
        <title>Expanding an expanded genome: long-read sequencing of Trypanosoma cruzi.</title>
        <authorList>
            <person name="Berna L."/>
            <person name="Rodriguez M."/>
            <person name="Chiribao M.L."/>
            <person name="Parodi-Talice A."/>
            <person name="Pita S."/>
            <person name="Rijo G."/>
            <person name="Alvarez-Valin F."/>
            <person name="Robello C."/>
        </authorList>
    </citation>
    <scope>NUCLEOTIDE SEQUENCE [LARGE SCALE GENOMIC DNA]</scope>
    <source>
        <strain evidence="2 3">TCC</strain>
    </source>
</reference>
<evidence type="ECO:0000256" key="1">
    <source>
        <dbReference type="SAM" id="MobiDB-lite"/>
    </source>
</evidence>
<dbReference type="VEuPathDB" id="TriTrypDB:TcYC6_0104380"/>
<dbReference type="VEuPathDB" id="TriTrypDB:C3747_58g45"/>
<dbReference type="EMBL" id="PRFC01000058">
    <property type="protein sequence ID" value="PWV11574.1"/>
    <property type="molecule type" value="Genomic_DNA"/>
</dbReference>
<evidence type="ECO:0000313" key="2">
    <source>
        <dbReference type="EMBL" id="PWV11574.1"/>
    </source>
</evidence>
<accession>A0A2V2WYK8</accession>
<feature type="region of interest" description="Disordered" evidence="1">
    <location>
        <begin position="159"/>
        <end position="193"/>
    </location>
</feature>
<gene>
    <name evidence="2" type="ORF">C3747_58g45</name>
</gene>
<sequence length="193" mass="20761">MALQGENVFYCVMGGARMFPTQRTLVSAFQGSSTAGLLAPVEAAVWPFLSVRGHGWKRDRPCRRDRAGAGDHPFRGRNETGGFVGVSPSSCTKSMAAGELDGLLCADGPQLMGADVDAHTEAWDRSVPSDSRGDTIVQRCIEHVLQVVNGGECTRYAERQGSSASRHRPLQGLCRRPMGSTALTGQWPLHHPS</sequence>
<dbReference type="VEuPathDB" id="TriTrypDB:C4B63_210g37"/>
<dbReference type="VEuPathDB" id="TriTrypDB:TcBrA4_0041100"/>